<organism evidence="2 3">
    <name type="scientific">Aquamicrobium lusatiense</name>
    <dbReference type="NCBI Taxonomy" id="89772"/>
    <lineage>
        <taxon>Bacteria</taxon>
        <taxon>Pseudomonadati</taxon>
        <taxon>Pseudomonadota</taxon>
        <taxon>Alphaproteobacteria</taxon>
        <taxon>Hyphomicrobiales</taxon>
        <taxon>Phyllobacteriaceae</taxon>
        <taxon>Aquamicrobium</taxon>
    </lineage>
</organism>
<dbReference type="InterPro" id="IPR012341">
    <property type="entry name" value="6hp_glycosidase-like_sf"/>
</dbReference>
<evidence type="ECO:0000259" key="1">
    <source>
        <dbReference type="Pfam" id="PF03190"/>
    </source>
</evidence>
<evidence type="ECO:0000313" key="2">
    <source>
        <dbReference type="EMBL" id="MBB6011229.1"/>
    </source>
</evidence>
<sequence length="671" mass="74466">MVLPPQNLLSGEASPYLRQHAENPVHWRPWSTAALEEARQLDRPILLSVGYAACHWCHVMAHESFEDADIAGVMNRLFVNIKVDREERPDIDQIYMAALTAMGDQGGWPLTMFLTPDAKPFWGGTYFPPRTQYGRHGFVQILEAVAGAWNNKRADILRSADTLNAHVQSKLGASLPSQMIDANALPGLATNIYRMIDHDQGGIKGAPKFPNAPFMHTLWLSYLNSGNTAHKEAVVSGLCHMLAGGIYDHVGGGLTRYSTDAQWLVPHFEKMLYDNAQLLRLANWAYGETGTEIFRIRIEETIGFLLRELRVDNGAFASSLDADSDGEEGLFYTWEQNEIEAILGENSASFFRHYTLSKPTSWHGKPILHQSAEQARSFGNRHEELRPSLQKLFIVREKRIRPGRDDKILTDWNGLTITALAECGRSFARQDWIDAARTAFDHILCSADSGRLPHSTLGDKAQFPAMSSDYAAMANAAISLYEATWDATFIEHARHFVDQLELWHADEDKTGYYLSASDSADVPIRIRGDVDEAIPSATSQIIEALARLSSITGDVTLLDKAWKVGEHAVGRIARQAYGQAGIINACEILRYQHKLVMVESQGKSQFVPVANRYADPRRVDILIRQGDPIHISLPGGISPSSHEAGAYLCKGQACLPPVKAGEELEQALKTS</sequence>
<dbReference type="InterPro" id="IPR024705">
    <property type="entry name" value="Ssp411"/>
</dbReference>
<dbReference type="EMBL" id="JACHEU010000001">
    <property type="protein sequence ID" value="MBB6011229.1"/>
    <property type="molecule type" value="Genomic_DNA"/>
</dbReference>
<comment type="caution">
    <text evidence="2">The sequence shown here is derived from an EMBL/GenBank/DDBJ whole genome shotgun (WGS) entry which is preliminary data.</text>
</comment>
<dbReference type="InterPro" id="IPR036249">
    <property type="entry name" value="Thioredoxin-like_sf"/>
</dbReference>
<dbReference type="Gene3D" id="1.50.10.10">
    <property type="match status" value="1"/>
</dbReference>
<dbReference type="PANTHER" id="PTHR42899">
    <property type="entry name" value="SPERMATOGENESIS-ASSOCIATED PROTEIN 20"/>
    <property type="match status" value="1"/>
</dbReference>
<keyword evidence="3" id="KW-1185">Reference proteome</keyword>
<evidence type="ECO:0000313" key="3">
    <source>
        <dbReference type="Proteomes" id="UP000533306"/>
    </source>
</evidence>
<dbReference type="GO" id="GO:0005975">
    <property type="term" value="P:carbohydrate metabolic process"/>
    <property type="evidence" value="ECO:0007669"/>
    <property type="project" value="InterPro"/>
</dbReference>
<accession>A0A7W9RZG3</accession>
<dbReference type="InterPro" id="IPR004879">
    <property type="entry name" value="Ssp411-like_TRX"/>
</dbReference>
<dbReference type="SUPFAM" id="SSF52833">
    <property type="entry name" value="Thioredoxin-like"/>
    <property type="match status" value="1"/>
</dbReference>
<name>A0A7W9RZG3_9HYPH</name>
<dbReference type="AlphaFoldDB" id="A0A7W9RZG3"/>
<dbReference type="Proteomes" id="UP000533306">
    <property type="component" value="Unassembled WGS sequence"/>
</dbReference>
<gene>
    <name evidence="2" type="ORF">HNR59_000574</name>
</gene>
<dbReference type="PIRSF" id="PIRSF006402">
    <property type="entry name" value="UCP006402_thioredoxin"/>
    <property type="match status" value="1"/>
</dbReference>
<reference evidence="2 3" key="1">
    <citation type="submission" date="2020-08" db="EMBL/GenBank/DDBJ databases">
        <title>Genomic Encyclopedia of Type Strains, Phase IV (KMG-IV): sequencing the most valuable type-strain genomes for metagenomic binning, comparative biology and taxonomic classification.</title>
        <authorList>
            <person name="Goeker M."/>
        </authorList>
    </citation>
    <scope>NUCLEOTIDE SEQUENCE [LARGE SCALE GENOMIC DNA]</scope>
    <source>
        <strain evidence="2 3">DSM 11099</strain>
    </source>
</reference>
<dbReference type="SUPFAM" id="SSF48208">
    <property type="entry name" value="Six-hairpin glycosidases"/>
    <property type="match status" value="1"/>
</dbReference>
<dbReference type="CDD" id="cd02955">
    <property type="entry name" value="SSP411"/>
    <property type="match status" value="1"/>
</dbReference>
<proteinExistence type="predicted"/>
<protein>
    <recommendedName>
        <fullName evidence="1">Spermatogenesis-associated protein 20-like TRX domain-containing protein</fullName>
    </recommendedName>
</protein>
<dbReference type="PANTHER" id="PTHR42899:SF1">
    <property type="entry name" value="SPERMATOGENESIS-ASSOCIATED PROTEIN 20"/>
    <property type="match status" value="1"/>
</dbReference>
<dbReference type="RefSeq" id="WP_183825721.1">
    <property type="nucleotide sequence ID" value="NZ_JACHEU010000001.1"/>
</dbReference>
<feature type="domain" description="Spermatogenesis-associated protein 20-like TRX" evidence="1">
    <location>
        <begin position="7"/>
        <end position="167"/>
    </location>
</feature>
<dbReference type="Pfam" id="PF03190">
    <property type="entry name" value="Thioredox_DsbH"/>
    <property type="match status" value="1"/>
</dbReference>
<dbReference type="Gene3D" id="3.40.30.10">
    <property type="entry name" value="Glutaredoxin"/>
    <property type="match status" value="1"/>
</dbReference>
<dbReference type="InterPro" id="IPR008928">
    <property type="entry name" value="6-hairpin_glycosidase_sf"/>
</dbReference>